<dbReference type="Pfam" id="PF03283">
    <property type="entry name" value="PAE"/>
    <property type="match status" value="1"/>
</dbReference>
<name>A0A193LDQ9_9GAMM</name>
<reference evidence="2 3" key="1">
    <citation type="submission" date="2016-06" db="EMBL/GenBank/DDBJ databases">
        <title>Complete genome sequence of a deep-branching marine Gamma Proteobacterium Woeseia oceani type strain XK5.</title>
        <authorList>
            <person name="Mu D."/>
            <person name="Du Z."/>
        </authorList>
    </citation>
    <scope>NUCLEOTIDE SEQUENCE [LARGE SCALE GENOMIC DNA]</scope>
    <source>
        <strain evidence="2 3">XK5</strain>
    </source>
</reference>
<evidence type="ECO:0000313" key="2">
    <source>
        <dbReference type="EMBL" id="ANO50665.1"/>
    </source>
</evidence>
<gene>
    <name evidence="2" type="ORF">BA177_05100</name>
</gene>
<evidence type="ECO:0000256" key="1">
    <source>
        <dbReference type="SAM" id="SignalP"/>
    </source>
</evidence>
<keyword evidence="1" id="KW-0732">Signal</keyword>
<dbReference type="STRING" id="1548547.BA177_05100"/>
<proteinExistence type="predicted"/>
<dbReference type="EMBL" id="CP016268">
    <property type="protein sequence ID" value="ANO50665.1"/>
    <property type="molecule type" value="Genomic_DNA"/>
</dbReference>
<dbReference type="KEGG" id="woc:BA177_05100"/>
<dbReference type="Proteomes" id="UP000092695">
    <property type="component" value="Chromosome"/>
</dbReference>
<feature type="chain" id="PRO_5008260092" description="PNPLA domain-containing protein" evidence="1">
    <location>
        <begin position="17"/>
        <end position="538"/>
    </location>
</feature>
<evidence type="ECO:0008006" key="4">
    <source>
        <dbReference type="Google" id="ProtNLM"/>
    </source>
</evidence>
<evidence type="ECO:0000313" key="3">
    <source>
        <dbReference type="Proteomes" id="UP000092695"/>
    </source>
</evidence>
<feature type="signal peptide" evidence="1">
    <location>
        <begin position="1"/>
        <end position="16"/>
    </location>
</feature>
<organism evidence="2 3">
    <name type="scientific">Woeseia oceani</name>
    <dbReference type="NCBI Taxonomy" id="1548547"/>
    <lineage>
        <taxon>Bacteria</taxon>
        <taxon>Pseudomonadati</taxon>
        <taxon>Pseudomonadota</taxon>
        <taxon>Gammaproteobacteria</taxon>
        <taxon>Woeseiales</taxon>
        <taxon>Woeseiaceae</taxon>
        <taxon>Woeseia</taxon>
    </lineage>
</organism>
<protein>
    <recommendedName>
        <fullName evidence="4">PNPLA domain-containing protein</fullName>
    </recommendedName>
</protein>
<dbReference type="GO" id="GO:0016787">
    <property type="term" value="F:hydrolase activity"/>
    <property type="evidence" value="ECO:0007669"/>
    <property type="project" value="InterPro"/>
</dbReference>
<accession>A0A193LDQ9</accession>
<sequence length="538" mass="57477">MLSLLISGALSIQANAATVVSDTMISLSNHAGAVCNNGEPANMQVTLVADGAGVSNKWYVHLVGGGSCRDDASCQARWQGEAHNMRPLGSFPANGKLNLTRPAGAPFDGYNTVQIHYCSSDGWAGSKVGSVDGNGDPVVFNGTDTIVVDSAGSGEYAVHFRGKRILQAAFDELDTQYGVTTTATEVVVGGISAGSVGVQTHIDKIDALFGPATNVRGLMLDTWIPFLPLAGTETQVRSWLANQGISAPTVDSLLRFANFDIEDNLAAGYDTTANVWGAFNNISTEGWPGPAACFESLENEPEVIANPSLLMLCTLHDYVLNKAFNDGSTPFISTDMLVLRNMYDFAVGLVAFGLFPDHEEFTDEDFADVIQDILSLQPLSELRNYLDLETRNDVMVDSSSELARAMYMLLLPVLQVSLEGAAASPNVTVFAPFLEMTTENCSIFNLPGCSFLEENRRAIPTHGVVDAYASSTCAAGYALALGANPFNVTCVNTFNGHLIQPQGTTTLGKARTIKEYLKGWAALDSQYDYDLIGDVKLP</sequence>
<keyword evidence="3" id="KW-1185">Reference proteome</keyword>
<dbReference type="InterPro" id="IPR004963">
    <property type="entry name" value="PAE/NOTUM"/>
</dbReference>
<dbReference type="AlphaFoldDB" id="A0A193LDQ9"/>
<dbReference type="PANTHER" id="PTHR21562">
    <property type="entry name" value="NOTUM-RELATED"/>
    <property type="match status" value="1"/>
</dbReference>